<protein>
    <recommendedName>
        <fullName evidence="1">DUF1653 domain-containing protein</fullName>
    </recommendedName>
</protein>
<reference evidence="2 3" key="1">
    <citation type="submission" date="2015-02" db="EMBL/GenBank/DDBJ databases">
        <title>Complete genome sequence of Kangiella geojedonensis strain YCS-5T.</title>
        <authorList>
            <person name="Kim K.M."/>
        </authorList>
    </citation>
    <scope>NUCLEOTIDE SEQUENCE [LARGE SCALE GENOMIC DNA]</scope>
    <source>
        <strain evidence="2 3">YCS-5</strain>
    </source>
</reference>
<dbReference type="InterPro" id="IPR023387">
    <property type="entry name" value="DUF1653-like_dom"/>
</dbReference>
<dbReference type="HOGENOM" id="CLU_097488_2_0_6"/>
<organism evidence="2 3">
    <name type="scientific">Kangiella geojedonensis</name>
    <dbReference type="NCBI Taxonomy" id="914150"/>
    <lineage>
        <taxon>Bacteria</taxon>
        <taxon>Pseudomonadati</taxon>
        <taxon>Pseudomonadota</taxon>
        <taxon>Gammaproteobacteria</taxon>
        <taxon>Kangiellales</taxon>
        <taxon>Kangiellaceae</taxon>
        <taxon>Kangiella</taxon>
    </lineage>
</organism>
<dbReference type="STRING" id="914150.TQ33_1843"/>
<evidence type="ECO:0000259" key="1">
    <source>
        <dbReference type="Pfam" id="PF07866"/>
    </source>
</evidence>
<evidence type="ECO:0000313" key="3">
    <source>
        <dbReference type="Proteomes" id="UP000034071"/>
    </source>
</evidence>
<dbReference type="PATRIC" id="fig|914150.5.peg.1869"/>
<proteinExistence type="predicted"/>
<evidence type="ECO:0000313" key="2">
    <source>
        <dbReference type="EMBL" id="AKE52781.1"/>
    </source>
</evidence>
<dbReference type="EMBL" id="CP010975">
    <property type="protein sequence ID" value="AKE52781.1"/>
    <property type="molecule type" value="Genomic_DNA"/>
</dbReference>
<dbReference type="AlphaFoldDB" id="A0A0F6RDC2"/>
<dbReference type="Gene3D" id="2.30.30.320">
    <property type="entry name" value="DUF1653-like domain"/>
    <property type="match status" value="1"/>
</dbReference>
<keyword evidence="3" id="KW-1185">Reference proteome</keyword>
<name>A0A0F6RDC2_9GAMM</name>
<dbReference type="Proteomes" id="UP000034071">
    <property type="component" value="Chromosome"/>
</dbReference>
<dbReference type="InterPro" id="IPR037135">
    <property type="entry name" value="DUF1653-like_dom_sf"/>
</dbReference>
<accession>A0A0F6RDC2</accession>
<dbReference type="KEGG" id="kge:TQ33_1843"/>
<sequence>MGYKPLINLMKKKSMFKDNSNEKHKDNNHDTEPSLKPGIYQHFKGEKYQVLNLARHSETREWLVVYKALYGDYGIWARPLEMFGETITRDGQSIKRFQYIAES</sequence>
<feature type="domain" description="DUF1653" evidence="1">
    <location>
        <begin position="38"/>
        <end position="99"/>
    </location>
</feature>
<gene>
    <name evidence="2" type="ORF">TQ33_1843</name>
</gene>
<dbReference type="Pfam" id="PF07866">
    <property type="entry name" value="DUF1653"/>
    <property type="match status" value="1"/>
</dbReference>